<feature type="domain" description="Fibronectin type-III" evidence="17">
    <location>
        <begin position="1050"/>
        <end position="1143"/>
    </location>
</feature>
<dbReference type="InterPro" id="IPR013106">
    <property type="entry name" value="Ig_V-set"/>
</dbReference>
<keyword evidence="8" id="KW-0770">Synapse</keyword>
<evidence type="ECO:0000259" key="16">
    <source>
        <dbReference type="PROSITE" id="PS50835"/>
    </source>
</evidence>
<evidence type="ECO:0000256" key="15">
    <source>
        <dbReference type="SAM" id="SignalP"/>
    </source>
</evidence>
<evidence type="ECO:0000256" key="2">
    <source>
        <dbReference type="ARBA" id="ARBA00022692"/>
    </source>
</evidence>
<dbReference type="SMART" id="SM00408">
    <property type="entry name" value="IGc2"/>
    <property type="match status" value="6"/>
</dbReference>
<evidence type="ECO:0000256" key="4">
    <source>
        <dbReference type="ARBA" id="ARBA00022737"/>
    </source>
</evidence>
<dbReference type="InterPro" id="IPR036179">
    <property type="entry name" value="Ig-like_dom_sf"/>
</dbReference>
<accession>A0ABM1SHZ6</accession>
<feature type="domain" description="Ig-like" evidence="16">
    <location>
        <begin position="712"/>
        <end position="848"/>
    </location>
</feature>
<evidence type="ECO:0000256" key="6">
    <source>
        <dbReference type="ARBA" id="ARBA00022902"/>
    </source>
</evidence>
<dbReference type="SMART" id="SM00409">
    <property type="entry name" value="IG"/>
    <property type="match status" value="7"/>
</dbReference>
<keyword evidence="3 15" id="KW-0732">Signal</keyword>
<feature type="domain" description="Fibronectin type-III" evidence="17">
    <location>
        <begin position="950"/>
        <end position="1048"/>
    </location>
</feature>
<feature type="domain" description="Fibronectin type-III" evidence="17">
    <location>
        <begin position="853"/>
        <end position="945"/>
    </location>
</feature>
<dbReference type="InterPro" id="IPR003598">
    <property type="entry name" value="Ig_sub2"/>
</dbReference>
<evidence type="ECO:0000256" key="3">
    <source>
        <dbReference type="ARBA" id="ARBA00022729"/>
    </source>
</evidence>
<proteinExistence type="predicted"/>
<dbReference type="Pfam" id="PF07679">
    <property type="entry name" value="I-set"/>
    <property type="match status" value="4"/>
</dbReference>
<dbReference type="SUPFAM" id="SSF49265">
    <property type="entry name" value="Fibronectin type III"/>
    <property type="match status" value="2"/>
</dbReference>
<keyword evidence="5" id="KW-0130">Cell adhesion</keyword>
<dbReference type="Proteomes" id="UP000694941">
    <property type="component" value="Unplaced"/>
</dbReference>
<dbReference type="GeneID" id="111086080"/>
<dbReference type="SUPFAM" id="SSF48726">
    <property type="entry name" value="Immunoglobulin"/>
    <property type="match status" value="9"/>
</dbReference>
<protein>
    <submittedName>
        <fullName evidence="19">Down syndrome cell adhesion molecule homolog</fullName>
    </submittedName>
</protein>
<dbReference type="Pfam" id="PF13927">
    <property type="entry name" value="Ig_3"/>
    <property type="match status" value="2"/>
</dbReference>
<dbReference type="SMART" id="SM00406">
    <property type="entry name" value="IGv"/>
    <property type="match status" value="4"/>
</dbReference>
<evidence type="ECO:0000256" key="8">
    <source>
        <dbReference type="ARBA" id="ARBA00023018"/>
    </source>
</evidence>
<feature type="region of interest" description="Disordered" evidence="13">
    <location>
        <begin position="1325"/>
        <end position="1364"/>
    </location>
</feature>
<dbReference type="CDD" id="cd20958">
    <property type="entry name" value="IgI_5_Dscam"/>
    <property type="match status" value="1"/>
</dbReference>
<dbReference type="PANTHER" id="PTHR10075:SF100">
    <property type="entry name" value="FASCICLIN-2"/>
    <property type="match status" value="1"/>
</dbReference>
<feature type="domain" description="Ig-like" evidence="16">
    <location>
        <begin position="137"/>
        <end position="232"/>
    </location>
</feature>
<keyword evidence="18" id="KW-1185">Reference proteome</keyword>
<evidence type="ECO:0000256" key="5">
    <source>
        <dbReference type="ARBA" id="ARBA00022889"/>
    </source>
</evidence>
<evidence type="ECO:0000256" key="14">
    <source>
        <dbReference type="SAM" id="Phobius"/>
    </source>
</evidence>
<keyword evidence="2 14" id="KW-0812">Transmembrane</keyword>
<sequence>MTAIGMLLCLFVYAILLWKCALGTDQRRTNSDLQGPRFTDEPPGEVLFLNTTGTVVRCNSIGQPIPEVTWVSRDGQPVLPISRIREIRLDGSLVFSSFRADEYLRDIHDTVYKCTATNAVGTIGSRDVKVKGVLYEPYIIHVYDQNVIRGTTAVLTCYIPSHVTNYVYVSSWIIDDNYTISSQNKISRDKYILFPDGTLHVNRVTTEDGQQSFRCFTKNRLTGETKGSENMAHLVVLEPNEGISPTITDSKPQVTAKVGETAVLPCAGQGQPPPTYSWYRVKNSEWIPMASQPRVQQVEGTLWLKDVQVEDEGHYHCVTNNSQGKSIVQTMLTVIAPLKANIEPHSLVMLTGGTTTLTCVVSGHPIDSIVWMKNFQSVVFDGRIHFRSRNVLHIQAVTRADQGMYQCFVYSHGNNIQAAAQLIVGDVPPELHHGFPETTLDAGASLSLNCIVSGHPLPEVTWLIDKLPLPEVRHFHTGKIENGNGKLIAFLNISRIQTRDGGFYECVASNGIGSVSHVAKVNVYGPPYVRPMNNVTVVEGETLILQCPVAGYPIKHIVWERGNIQLPINHRQQVFRNGSLIIREVARDSDQGQYRCNAVNEDGASDHQDVTIKVTIPPKIIPFDFPNRVREGSAVVITCGVNEGDPPFDIKLLKDDHPLSPESGVTLQVHERFILLAMSSVKADHAGNYTCIVSNSGGTRSYSSSLNVDVPPQWVVEPSNSSVILGQSIVIDCTAEGFPPPHVTWKKASAPPTVHVQHQVHTVALGETLEIRCEGAGDLPMKVTWTKEDRYITRSYDGRYILEETAKKSMVRSVLYISDVQRNDSGLFMCHVSNMYGNSTGIFQVVVQEMPSAPSGVRIENKTGRSLTVAWRKPFDGYSAITRYNVEYTSDVSDTWQEMSVPSSQTSIVIHGLLPATTYKLRVFAENTVGKSNYSAIYTTETEEEAPGVPPLNVQATATGPNSIKVSWEPPEKQFWNGKIKGYYIRYTVVTSPETSMYKTVEINDKKEMEAHVTNLQRSTKYAVSVQAFNEKGPGPVSQSVLIETLADVPPTSPLLELSSSTSHTLTISWKDRQRFDSPVTEYILYQREEHDDWVKVTLRSQETSYTARGLKCGSRYQFYIVSVNSVGRSEPSEFLTGRTDGAAPLSPSKNDLIFSDTTSARLNLFTWQNGGCPIESFSIKLRRKPLSHWRTIKERVLSSQSQYTIQDLSPGTWYDLQVTAYSSAGATEAQYEFQTLNITYEEEPVLEVLTIPPRSEESELSLPFFLDVTIIVPIVTSVVIIIIIIVVGCVLCNKRSFHQSTSSEGSRNSQFKSRRAAETMVLKEIEAPPNHGCMSTGISSDDGTQRSSSSSQSRPASSVMPSAGANITLPQNEIFQNSEIQISPVLLPGDDEGHPYATPYDTVHEHRLGDPGTSAIRTLNRGFRDKRGDNLYISRQQCRPDRLYEALKPNFLPPPIPLEPPGDEMFLYARDT</sequence>
<evidence type="ECO:0000256" key="12">
    <source>
        <dbReference type="ARBA" id="ARBA00034103"/>
    </source>
</evidence>
<keyword evidence="9 14" id="KW-0472">Membrane</keyword>
<dbReference type="InterPro" id="IPR013783">
    <property type="entry name" value="Ig-like_fold"/>
</dbReference>
<feature type="chain" id="PRO_5046843570" evidence="15">
    <location>
        <begin position="24"/>
        <end position="1473"/>
    </location>
</feature>
<dbReference type="PANTHER" id="PTHR10075">
    <property type="entry name" value="BASIGIN RELATED"/>
    <property type="match status" value="1"/>
</dbReference>
<keyword evidence="11" id="KW-0393">Immunoglobulin domain</keyword>
<dbReference type="InterPro" id="IPR003961">
    <property type="entry name" value="FN3_dom"/>
</dbReference>
<feature type="domain" description="Ig-like" evidence="16">
    <location>
        <begin position="36"/>
        <end position="131"/>
    </location>
</feature>
<feature type="domain" description="Fibronectin type-III" evidence="17">
    <location>
        <begin position="1144"/>
        <end position="1239"/>
    </location>
</feature>
<reference evidence="19" key="1">
    <citation type="submission" date="2025-08" db="UniProtKB">
        <authorList>
            <consortium name="RefSeq"/>
        </authorList>
    </citation>
    <scope>IDENTIFICATION</scope>
    <source>
        <tissue evidence="19">Muscle</tissue>
    </source>
</reference>
<feature type="signal peptide" evidence="15">
    <location>
        <begin position="1"/>
        <end position="23"/>
    </location>
</feature>
<evidence type="ECO:0000256" key="13">
    <source>
        <dbReference type="SAM" id="MobiDB-lite"/>
    </source>
</evidence>
<dbReference type="Pfam" id="PF00041">
    <property type="entry name" value="fn3"/>
    <property type="match status" value="3"/>
</dbReference>
<name>A0ABM1SHZ6_LIMPO</name>
<feature type="domain" description="Ig-like" evidence="16">
    <location>
        <begin position="526"/>
        <end position="611"/>
    </location>
</feature>
<dbReference type="InterPro" id="IPR036116">
    <property type="entry name" value="FN3_sf"/>
</dbReference>
<dbReference type="CDD" id="cd00063">
    <property type="entry name" value="FN3"/>
    <property type="match status" value="4"/>
</dbReference>
<dbReference type="InterPro" id="IPR013098">
    <property type="entry name" value="Ig_I-set"/>
</dbReference>
<organism evidence="18 19">
    <name type="scientific">Limulus polyphemus</name>
    <name type="common">Atlantic horseshoe crab</name>
    <dbReference type="NCBI Taxonomy" id="6850"/>
    <lineage>
        <taxon>Eukaryota</taxon>
        <taxon>Metazoa</taxon>
        <taxon>Ecdysozoa</taxon>
        <taxon>Arthropoda</taxon>
        <taxon>Chelicerata</taxon>
        <taxon>Merostomata</taxon>
        <taxon>Xiphosura</taxon>
        <taxon>Limulidae</taxon>
        <taxon>Limulus</taxon>
    </lineage>
</organism>
<feature type="domain" description="Ig-like" evidence="16">
    <location>
        <begin position="337"/>
        <end position="423"/>
    </location>
</feature>
<dbReference type="Gene3D" id="2.60.40.10">
    <property type="entry name" value="Immunoglobulins"/>
    <property type="match status" value="13"/>
</dbReference>
<keyword evidence="10" id="KW-1015">Disulfide bond</keyword>
<evidence type="ECO:0000256" key="1">
    <source>
        <dbReference type="ARBA" id="ARBA00004167"/>
    </source>
</evidence>
<feature type="domain" description="Ig-like" evidence="16">
    <location>
        <begin position="618"/>
        <end position="707"/>
    </location>
</feature>
<keyword evidence="4" id="KW-0677">Repeat</keyword>
<feature type="transmembrane region" description="Helical" evidence="14">
    <location>
        <begin position="1265"/>
        <end position="1293"/>
    </location>
</feature>
<feature type="domain" description="Ig-like" evidence="16">
    <location>
        <begin position="245"/>
        <end position="333"/>
    </location>
</feature>
<evidence type="ECO:0000256" key="11">
    <source>
        <dbReference type="ARBA" id="ARBA00023319"/>
    </source>
</evidence>
<dbReference type="RefSeq" id="XP_022243251.1">
    <property type="nucleotide sequence ID" value="XM_022387543.1"/>
</dbReference>
<keyword evidence="7 14" id="KW-1133">Transmembrane helix</keyword>
<gene>
    <name evidence="19" type="primary">LOC111086080</name>
</gene>
<comment type="subcellular location">
    <subcellularLocation>
        <location evidence="1">Membrane</location>
        <topology evidence="1">Single-pass membrane protein</topology>
    </subcellularLocation>
    <subcellularLocation>
        <location evidence="12">Synapse</location>
    </subcellularLocation>
</comment>
<feature type="compositionally biased region" description="Low complexity" evidence="13">
    <location>
        <begin position="1340"/>
        <end position="1363"/>
    </location>
</feature>
<feature type="domain" description="Ig-like" evidence="16">
    <location>
        <begin position="429"/>
        <end position="522"/>
    </location>
</feature>
<dbReference type="PROSITE" id="PS50853">
    <property type="entry name" value="FN3"/>
    <property type="match status" value="4"/>
</dbReference>
<evidence type="ECO:0000256" key="9">
    <source>
        <dbReference type="ARBA" id="ARBA00023136"/>
    </source>
</evidence>
<dbReference type="InterPro" id="IPR007110">
    <property type="entry name" value="Ig-like_dom"/>
</dbReference>
<evidence type="ECO:0000313" key="19">
    <source>
        <dbReference type="RefSeq" id="XP_022243251.1"/>
    </source>
</evidence>
<evidence type="ECO:0000259" key="17">
    <source>
        <dbReference type="PROSITE" id="PS50853"/>
    </source>
</evidence>
<dbReference type="Pfam" id="PF25059">
    <property type="entry name" value="FN3_DSCAM-DSCAML_C"/>
    <property type="match status" value="1"/>
</dbReference>
<dbReference type="InterPro" id="IPR056754">
    <property type="entry name" value="DSCAM/DSCAML_C"/>
</dbReference>
<dbReference type="SMART" id="SM00060">
    <property type="entry name" value="FN3"/>
    <property type="match status" value="4"/>
</dbReference>
<dbReference type="PRINTS" id="PR00014">
    <property type="entry name" value="FNTYPEIII"/>
</dbReference>
<dbReference type="InterPro" id="IPR003599">
    <property type="entry name" value="Ig_sub"/>
</dbReference>
<keyword evidence="6" id="KW-0524">Neurogenesis</keyword>
<evidence type="ECO:0000313" key="18">
    <source>
        <dbReference type="Proteomes" id="UP000694941"/>
    </source>
</evidence>
<evidence type="ECO:0000256" key="7">
    <source>
        <dbReference type="ARBA" id="ARBA00022989"/>
    </source>
</evidence>
<dbReference type="PROSITE" id="PS50835">
    <property type="entry name" value="IG_LIKE"/>
    <property type="match status" value="8"/>
</dbReference>
<evidence type="ECO:0000256" key="10">
    <source>
        <dbReference type="ARBA" id="ARBA00023157"/>
    </source>
</evidence>